<dbReference type="AlphaFoldDB" id="A0A926I6V5"/>
<proteinExistence type="predicted"/>
<evidence type="ECO:0000313" key="1">
    <source>
        <dbReference type="EMBL" id="MBC8559261.1"/>
    </source>
</evidence>
<dbReference type="RefSeq" id="WP_249294164.1">
    <property type="nucleotide sequence ID" value="NZ_JACRSV010000001.1"/>
</dbReference>
<evidence type="ECO:0000313" key="2">
    <source>
        <dbReference type="Proteomes" id="UP000610760"/>
    </source>
</evidence>
<accession>A0A926I6V5</accession>
<sequence length="357" mass="42566">MKKVLPTEYPIVTGYPVIANALSILQTKEETTNWILLNLIVPIVMYEEKNDKLMIDLGGDHTPWNTRYLYDDCPYLTVYRYDRTWFCQQKQDILPFIKWNIDHEKYIYSDVCEKYIPEYNCDFSDKLHDLFIYGYDEEEKLLFGSDFFYGEKYRNISISFDDYRKAFDSVEEQGLPHRVEQTTDIMAITHRKLFNSWLAVDYEDPKCVLPILKERILECLGKTNVSYMRRYDENLVYGIKGYDLLQKYFQDKNFCELKYTYYNRMCIQFLVEHKMVLFKICNKILKNDCLSNQAKTLFNLASIIKGCVLKAMVKQNCSSVERQSIVNHLNNIKKQELTLLTDMLTFIDEQELYKPLI</sequence>
<name>A0A926I6V5_9FIRM</name>
<reference evidence="1" key="1">
    <citation type="submission" date="2020-08" db="EMBL/GenBank/DDBJ databases">
        <title>Genome public.</title>
        <authorList>
            <person name="Liu C."/>
            <person name="Sun Q."/>
        </authorList>
    </citation>
    <scope>NUCLEOTIDE SEQUENCE</scope>
    <source>
        <strain evidence="1">NSJ-33</strain>
    </source>
</reference>
<comment type="caution">
    <text evidence="1">The sequence shown here is derived from an EMBL/GenBank/DDBJ whole genome shotgun (WGS) entry which is preliminary data.</text>
</comment>
<protein>
    <submittedName>
        <fullName evidence="1">Uncharacterized protein</fullName>
    </submittedName>
</protein>
<gene>
    <name evidence="1" type="ORF">H8710_04165</name>
</gene>
<keyword evidence="2" id="KW-1185">Reference proteome</keyword>
<organism evidence="1 2">
    <name type="scientific">Fumia xinanensis</name>
    <dbReference type="NCBI Taxonomy" id="2763659"/>
    <lineage>
        <taxon>Bacteria</taxon>
        <taxon>Bacillati</taxon>
        <taxon>Bacillota</taxon>
        <taxon>Clostridia</taxon>
        <taxon>Eubacteriales</taxon>
        <taxon>Oscillospiraceae</taxon>
        <taxon>Fumia</taxon>
    </lineage>
</organism>
<dbReference type="Proteomes" id="UP000610760">
    <property type="component" value="Unassembled WGS sequence"/>
</dbReference>
<dbReference type="EMBL" id="JACRSV010000001">
    <property type="protein sequence ID" value="MBC8559261.1"/>
    <property type="molecule type" value="Genomic_DNA"/>
</dbReference>